<sequence>MYSKIILVAAVLAAAVARPQEGHGHEHEHAASSQSVQRHDAPAAAPADHHDHYAHPKYEFAYKVEDPHTGDSKSQHETRDGDRVTGYYSLHEADGTVRIVHYTADKHTGCCVSLPSSLRPLPTDTVSHPSTSPGTMAYPKYEFGYKVDDPHTGDHKSQHEHRDGDVVKGYYSLHQPDGSVRDVHYHGDKHSGFHADVKHSTHHIVPAHHHHY</sequence>
<gene>
    <name evidence="1" type="ORF">MSG28_007640</name>
</gene>
<organism evidence="1 2">
    <name type="scientific">Choristoneura fumiferana</name>
    <name type="common">Spruce budworm moth</name>
    <name type="synonym">Archips fumiferana</name>
    <dbReference type="NCBI Taxonomy" id="7141"/>
    <lineage>
        <taxon>Eukaryota</taxon>
        <taxon>Metazoa</taxon>
        <taxon>Ecdysozoa</taxon>
        <taxon>Arthropoda</taxon>
        <taxon>Hexapoda</taxon>
        <taxon>Insecta</taxon>
        <taxon>Pterygota</taxon>
        <taxon>Neoptera</taxon>
        <taxon>Endopterygota</taxon>
        <taxon>Lepidoptera</taxon>
        <taxon>Glossata</taxon>
        <taxon>Ditrysia</taxon>
        <taxon>Tortricoidea</taxon>
        <taxon>Tortricidae</taxon>
        <taxon>Tortricinae</taxon>
        <taxon>Choristoneura</taxon>
    </lineage>
</organism>
<protein>
    <submittedName>
        <fullName evidence="1">Uncharacterized protein</fullName>
    </submittedName>
</protein>
<keyword evidence="2" id="KW-1185">Reference proteome</keyword>
<proteinExistence type="predicted"/>
<accession>A0ACC0JY69</accession>
<comment type="caution">
    <text evidence="1">The sequence shown here is derived from an EMBL/GenBank/DDBJ whole genome shotgun (WGS) entry which is preliminary data.</text>
</comment>
<name>A0ACC0JY69_CHOFU</name>
<dbReference type="Proteomes" id="UP001064048">
    <property type="component" value="Chromosome 12"/>
</dbReference>
<dbReference type="EMBL" id="CM046112">
    <property type="protein sequence ID" value="KAI8429074.1"/>
    <property type="molecule type" value="Genomic_DNA"/>
</dbReference>
<evidence type="ECO:0000313" key="1">
    <source>
        <dbReference type="EMBL" id="KAI8429074.1"/>
    </source>
</evidence>
<evidence type="ECO:0000313" key="2">
    <source>
        <dbReference type="Proteomes" id="UP001064048"/>
    </source>
</evidence>
<reference evidence="1 2" key="1">
    <citation type="journal article" date="2022" name="Genome Biol. Evol.">
        <title>The Spruce Budworm Genome: Reconstructing the Evolutionary History of Antifreeze Proteins.</title>
        <authorList>
            <person name="Beliveau C."/>
            <person name="Gagne P."/>
            <person name="Picq S."/>
            <person name="Vernygora O."/>
            <person name="Keeling C.I."/>
            <person name="Pinkney K."/>
            <person name="Doucet D."/>
            <person name="Wen F."/>
            <person name="Johnston J.S."/>
            <person name="Maaroufi H."/>
            <person name="Boyle B."/>
            <person name="Laroche J."/>
            <person name="Dewar K."/>
            <person name="Juretic N."/>
            <person name="Blackburn G."/>
            <person name="Nisole A."/>
            <person name="Brunet B."/>
            <person name="Brandao M."/>
            <person name="Lumley L."/>
            <person name="Duan J."/>
            <person name="Quan G."/>
            <person name="Lucarotti C.J."/>
            <person name="Roe A.D."/>
            <person name="Sperling F.A.H."/>
            <person name="Levesque R.C."/>
            <person name="Cusson M."/>
        </authorList>
    </citation>
    <scope>NUCLEOTIDE SEQUENCE [LARGE SCALE GENOMIC DNA]</scope>
    <source>
        <strain evidence="1">Glfc:IPQL:Cfum</strain>
    </source>
</reference>